<evidence type="ECO:0000313" key="2">
    <source>
        <dbReference type="Proteomes" id="UP001225378"/>
    </source>
</evidence>
<keyword evidence="2" id="KW-1185">Reference proteome</keyword>
<protein>
    <submittedName>
        <fullName evidence="1">TIGR04282 family arsenosugar biosynthesis glycosyltransferase</fullName>
    </submittedName>
</protein>
<dbReference type="Gene3D" id="3.90.550.10">
    <property type="entry name" value="Spore Coat Polysaccharide Biosynthesis Protein SpsA, Chain A"/>
    <property type="match status" value="1"/>
</dbReference>
<reference evidence="1 2" key="1">
    <citation type="journal article" date="2024" name="Microbiology">
        <title>Methylomarinum rosea sp. nov., a novel halophilic methanotrophic bacterium from the hypersaline Lake Elton.</title>
        <authorList>
            <person name="Suleimanov R.Z."/>
            <person name="Oshkin I.Y."/>
            <person name="Danilova O.V."/>
            <person name="Suzina N.E."/>
            <person name="Dedysh S.N."/>
        </authorList>
    </citation>
    <scope>NUCLEOTIDE SEQUENCE [LARGE SCALE GENOMIC DNA]</scope>
    <source>
        <strain evidence="1 2">Ch1-1</strain>
    </source>
</reference>
<dbReference type="InterPro" id="IPR029044">
    <property type="entry name" value="Nucleotide-diphossugar_trans"/>
</dbReference>
<dbReference type="SUPFAM" id="SSF53448">
    <property type="entry name" value="Nucleotide-diphospho-sugar transferases"/>
    <property type="match status" value="1"/>
</dbReference>
<organism evidence="1 2">
    <name type="scientific">Methylomarinum roseum</name>
    <dbReference type="NCBI Taxonomy" id="3067653"/>
    <lineage>
        <taxon>Bacteria</taxon>
        <taxon>Pseudomonadati</taxon>
        <taxon>Pseudomonadota</taxon>
        <taxon>Gammaproteobacteria</taxon>
        <taxon>Methylococcales</taxon>
        <taxon>Methylococcaceae</taxon>
        <taxon>Methylomarinum</taxon>
    </lineage>
</organism>
<dbReference type="InterPro" id="IPR018641">
    <property type="entry name" value="Trfase_1_rSAM/seldom-assoc"/>
</dbReference>
<dbReference type="AlphaFoldDB" id="A0AAU7NZT8"/>
<dbReference type="PANTHER" id="PTHR36529:SF1">
    <property type="entry name" value="GLYCOSYLTRANSFERASE"/>
    <property type="match status" value="1"/>
</dbReference>
<dbReference type="EMBL" id="CP157743">
    <property type="protein sequence ID" value="XBS22397.1"/>
    <property type="molecule type" value="Genomic_DNA"/>
</dbReference>
<gene>
    <name evidence="1" type="ORF">Q9L42_009775</name>
</gene>
<dbReference type="RefSeq" id="WP_305908622.1">
    <property type="nucleotide sequence ID" value="NZ_CP157743.1"/>
</dbReference>
<evidence type="ECO:0000313" key="1">
    <source>
        <dbReference type="EMBL" id="XBS22397.1"/>
    </source>
</evidence>
<dbReference type="Pfam" id="PF09837">
    <property type="entry name" value="DUF2064"/>
    <property type="match status" value="1"/>
</dbReference>
<name>A0AAU7NZT8_9GAMM</name>
<sequence length="224" mass="24350">MNGALAIFVKTPGCSPVKTRLAAELGTEVAESFHLMASRAVTEVAQAAGKHSALQCYYAVAEQEALDHAYWQALPCLWQGEGGLGERMAHIYQTLLHQHDFVMLVGADIPQMTASELQSAAAWLTDHEQARMAFGPSADGGFWLFGGNCAVPLKIWTEVTYSVSDTGVQFHNRIEKLGQVHRFATLIDVDEAEDLSALRQTLSACSEPLPAQLALSRYLQSISS</sequence>
<dbReference type="Proteomes" id="UP001225378">
    <property type="component" value="Chromosome"/>
</dbReference>
<dbReference type="NCBIfam" id="TIGR04282">
    <property type="entry name" value="glyco_like_cofC"/>
    <property type="match status" value="1"/>
</dbReference>
<dbReference type="KEGG" id="mech:Q9L42_009775"/>
<dbReference type="PANTHER" id="PTHR36529">
    <property type="entry name" value="SLL1095 PROTEIN"/>
    <property type="match status" value="1"/>
</dbReference>
<accession>A0AAU7NZT8</accession>
<proteinExistence type="predicted"/>